<comment type="caution">
    <text evidence="13">The sequence shown here is derived from an EMBL/GenBank/DDBJ whole genome shotgun (WGS) entry which is preliminary data.</text>
</comment>
<keyword evidence="7" id="KW-0804">Transcription</keyword>
<dbReference type="PANTHER" id="PTHR37461:SF1">
    <property type="entry name" value="ANTI-SIGMA-K FACTOR RSKA"/>
    <property type="match status" value="1"/>
</dbReference>
<evidence type="ECO:0000256" key="6">
    <source>
        <dbReference type="ARBA" id="ARBA00023136"/>
    </source>
</evidence>
<evidence type="ECO:0000256" key="8">
    <source>
        <dbReference type="ARBA" id="ARBA00029829"/>
    </source>
</evidence>
<feature type="domain" description="Anti-sigma K factor RskA C-terminal" evidence="11">
    <location>
        <begin position="102"/>
        <end position="235"/>
    </location>
</feature>
<keyword evidence="5" id="KW-0805">Transcription regulation</keyword>
<dbReference type="RefSeq" id="WP_387716377.1">
    <property type="nucleotide sequence ID" value="NZ_JBIAPI010000002.1"/>
</dbReference>
<feature type="domain" description="Anti-sigma-K factor RskA N-terminal" evidence="12">
    <location>
        <begin position="12"/>
        <end position="59"/>
    </location>
</feature>
<dbReference type="InterPro" id="IPR041916">
    <property type="entry name" value="Anti_sigma_zinc_sf"/>
</dbReference>
<evidence type="ECO:0000256" key="5">
    <source>
        <dbReference type="ARBA" id="ARBA00023015"/>
    </source>
</evidence>
<evidence type="ECO:0000256" key="4">
    <source>
        <dbReference type="ARBA" id="ARBA00022989"/>
    </source>
</evidence>
<keyword evidence="14" id="KW-1185">Reference proteome</keyword>
<reference evidence="13 14" key="1">
    <citation type="submission" date="2024-10" db="EMBL/GenBank/DDBJ databases">
        <title>The Natural Products Discovery Center: Release of the First 8490 Sequenced Strains for Exploring Actinobacteria Biosynthetic Diversity.</title>
        <authorList>
            <person name="Kalkreuter E."/>
            <person name="Kautsar S.A."/>
            <person name="Yang D."/>
            <person name="Bader C.D."/>
            <person name="Teijaro C.N."/>
            <person name="Fluegel L."/>
            <person name="Davis C.M."/>
            <person name="Simpson J.R."/>
            <person name="Lauterbach L."/>
            <person name="Steele A.D."/>
            <person name="Gui C."/>
            <person name="Meng S."/>
            <person name="Li G."/>
            <person name="Viehrig K."/>
            <person name="Ye F."/>
            <person name="Su P."/>
            <person name="Kiefer A.F."/>
            <person name="Nichols A."/>
            <person name="Cepeda A.J."/>
            <person name="Yan W."/>
            <person name="Fan B."/>
            <person name="Jiang Y."/>
            <person name="Adhikari A."/>
            <person name="Zheng C.-J."/>
            <person name="Schuster L."/>
            <person name="Cowan T.M."/>
            <person name="Smanski M.J."/>
            <person name="Chevrette M.G."/>
            <person name="De Carvalho L.P.S."/>
            <person name="Shen B."/>
        </authorList>
    </citation>
    <scope>NUCLEOTIDE SEQUENCE [LARGE SCALE GENOMIC DNA]</scope>
    <source>
        <strain evidence="13 14">NPDC003040</strain>
    </source>
</reference>
<evidence type="ECO:0000313" key="13">
    <source>
        <dbReference type="EMBL" id="MFF3223310.1"/>
    </source>
</evidence>
<comment type="subcellular location">
    <subcellularLocation>
        <location evidence="1">Cell membrane</location>
        <topology evidence="1">Single-pass membrane protein</topology>
    </subcellularLocation>
</comment>
<dbReference type="InterPro" id="IPR051474">
    <property type="entry name" value="Anti-sigma-K/W_factor"/>
</dbReference>
<dbReference type="EMBL" id="JBIAPI010000002">
    <property type="protein sequence ID" value="MFF3223310.1"/>
    <property type="molecule type" value="Genomic_DNA"/>
</dbReference>
<keyword evidence="6" id="KW-0472">Membrane</keyword>
<dbReference type="Proteomes" id="UP001601948">
    <property type="component" value="Unassembled WGS sequence"/>
</dbReference>
<evidence type="ECO:0000259" key="11">
    <source>
        <dbReference type="Pfam" id="PF10099"/>
    </source>
</evidence>
<accession>A0ABW6QRM8</accession>
<dbReference type="Gene3D" id="1.10.10.1320">
    <property type="entry name" value="Anti-sigma factor, zinc-finger domain"/>
    <property type="match status" value="1"/>
</dbReference>
<keyword evidence="4" id="KW-1133">Transmembrane helix</keyword>
<keyword evidence="2" id="KW-1003">Cell membrane</keyword>
<evidence type="ECO:0000256" key="1">
    <source>
        <dbReference type="ARBA" id="ARBA00004162"/>
    </source>
</evidence>
<keyword evidence="3" id="KW-0812">Transmembrane</keyword>
<proteinExistence type="predicted"/>
<dbReference type="Pfam" id="PF10099">
    <property type="entry name" value="RskA_C"/>
    <property type="match status" value="1"/>
</dbReference>
<gene>
    <name evidence="13" type="ORF">ACFYV7_10995</name>
</gene>
<evidence type="ECO:0000256" key="9">
    <source>
        <dbReference type="ARBA" id="ARBA00030803"/>
    </source>
</evidence>
<dbReference type="InterPro" id="IPR018764">
    <property type="entry name" value="RskA_C"/>
</dbReference>
<sequence>MADNPPRSDAELLDLAYPCALDAVGEIERRRIEERLAAADPAVRQEFSETVRRLREVMAQVAALDAQAPPPELEARILAALPDDGRTRLPSAWQRRMRWVAPVAAAACLVIGGSVIADRIGSPPDGVSTAERIHRQPDSRTLTKPVVGGGTVMVEFSAQQRLAVVAFTGVAEPPSGRVYQVWLVPVGEKPRPRSAGVLVELPSTAKPFVATFDPGETLAVSVEPSGGSVAPTSPPIAGVPLV</sequence>
<name>A0ABW6QRM8_9NOCA</name>
<feature type="region of interest" description="Disordered" evidence="10">
    <location>
        <begin position="223"/>
        <end position="242"/>
    </location>
</feature>
<evidence type="ECO:0000259" key="12">
    <source>
        <dbReference type="Pfam" id="PF22618"/>
    </source>
</evidence>
<evidence type="ECO:0000313" key="14">
    <source>
        <dbReference type="Proteomes" id="UP001601948"/>
    </source>
</evidence>
<dbReference type="PANTHER" id="PTHR37461">
    <property type="entry name" value="ANTI-SIGMA-K FACTOR RSKA"/>
    <property type="match status" value="1"/>
</dbReference>
<evidence type="ECO:0000256" key="3">
    <source>
        <dbReference type="ARBA" id="ARBA00022692"/>
    </source>
</evidence>
<evidence type="ECO:0000256" key="2">
    <source>
        <dbReference type="ARBA" id="ARBA00022475"/>
    </source>
</evidence>
<evidence type="ECO:0000256" key="7">
    <source>
        <dbReference type="ARBA" id="ARBA00023163"/>
    </source>
</evidence>
<dbReference type="Pfam" id="PF22618">
    <property type="entry name" value="RskA_N"/>
    <property type="match status" value="1"/>
</dbReference>
<dbReference type="InterPro" id="IPR053877">
    <property type="entry name" value="RskA_N"/>
</dbReference>
<protein>
    <recommendedName>
        <fullName evidence="9">Regulator of SigK</fullName>
    </recommendedName>
    <alternativeName>
        <fullName evidence="8">Sigma-K anti-sigma factor RskA</fullName>
    </alternativeName>
</protein>
<evidence type="ECO:0000256" key="10">
    <source>
        <dbReference type="SAM" id="MobiDB-lite"/>
    </source>
</evidence>
<organism evidence="13 14">
    <name type="scientific">Nocardia suismassiliense</name>
    <dbReference type="NCBI Taxonomy" id="2077092"/>
    <lineage>
        <taxon>Bacteria</taxon>
        <taxon>Bacillati</taxon>
        <taxon>Actinomycetota</taxon>
        <taxon>Actinomycetes</taxon>
        <taxon>Mycobacteriales</taxon>
        <taxon>Nocardiaceae</taxon>
        <taxon>Nocardia</taxon>
    </lineage>
</organism>